<dbReference type="AlphaFoldDB" id="A0A846XVF3"/>
<evidence type="ECO:0000313" key="4">
    <source>
        <dbReference type="Proteomes" id="UP000565711"/>
    </source>
</evidence>
<dbReference type="RefSeq" id="WP_067872021.1">
    <property type="nucleotide sequence ID" value="NZ_JAAXOP010000006.1"/>
</dbReference>
<dbReference type="InterPro" id="IPR029058">
    <property type="entry name" value="AB_hydrolase_fold"/>
</dbReference>
<accession>A0A846XVF3</accession>
<dbReference type="Pfam" id="PF20434">
    <property type="entry name" value="BD-FAE"/>
    <property type="match status" value="1"/>
</dbReference>
<dbReference type="InterPro" id="IPR050300">
    <property type="entry name" value="GDXG_lipolytic_enzyme"/>
</dbReference>
<keyword evidence="4" id="KW-1185">Reference proteome</keyword>
<dbReference type="GO" id="GO:0016787">
    <property type="term" value="F:hydrolase activity"/>
    <property type="evidence" value="ECO:0007669"/>
    <property type="project" value="UniProtKB-KW"/>
</dbReference>
<dbReference type="InterPro" id="IPR049492">
    <property type="entry name" value="BD-FAE-like_dom"/>
</dbReference>
<evidence type="ECO:0000256" key="1">
    <source>
        <dbReference type="ARBA" id="ARBA00022801"/>
    </source>
</evidence>
<comment type="caution">
    <text evidence="3">The sequence shown here is derived from an EMBL/GenBank/DDBJ whole genome shotgun (WGS) entry which is preliminary data.</text>
</comment>
<keyword evidence="1 3" id="KW-0378">Hydrolase</keyword>
<dbReference type="SUPFAM" id="SSF53474">
    <property type="entry name" value="alpha/beta-Hydrolases"/>
    <property type="match status" value="1"/>
</dbReference>
<gene>
    <name evidence="3" type="ORF">HGA08_12850</name>
</gene>
<evidence type="ECO:0000259" key="2">
    <source>
        <dbReference type="Pfam" id="PF20434"/>
    </source>
</evidence>
<dbReference type="Gene3D" id="3.40.50.1820">
    <property type="entry name" value="alpha/beta hydrolase"/>
    <property type="match status" value="1"/>
</dbReference>
<dbReference type="PANTHER" id="PTHR48081">
    <property type="entry name" value="AB HYDROLASE SUPERFAMILY PROTEIN C4A8.06C"/>
    <property type="match status" value="1"/>
</dbReference>
<dbReference type="EMBL" id="JAAXOP010000006">
    <property type="protein sequence ID" value="NKY51103.1"/>
    <property type="molecule type" value="Genomic_DNA"/>
</dbReference>
<evidence type="ECO:0000313" key="3">
    <source>
        <dbReference type="EMBL" id="NKY51103.1"/>
    </source>
</evidence>
<sequence length="312" mass="31811">MGVVQSFTRRWAMAMAVVLAVAAGLIGFGAVDPATPTGTAVPMAPIPGVIAAAGTPLRIAYGSEPDTVGDLYLPSPGLVSGSSERYPVVVLIHGGGWSQYRNLGQFEPQARQLAAAGVAVWNIEYRRLGGAGGWPVTLTDVADAVRALPTVVQQRAGGRLDLGRIHIAGHSAGGQLAAWVGGRAAAGHGLPHIRGLVLMSAVLDLRYAVNHGQDGFARRLLGGRPDEVPDRYQFASPIANLPAGTHITALHGGADPVVPVGQSSAYVEAARAAGNAAELHVLPGVGHAEFTDAGSPAWAAALAAILAQVTLG</sequence>
<reference evidence="3 4" key="1">
    <citation type="submission" date="2020-04" db="EMBL/GenBank/DDBJ databases">
        <title>MicrobeNet Type strains.</title>
        <authorList>
            <person name="Nicholson A.C."/>
        </authorList>
    </citation>
    <scope>NUCLEOTIDE SEQUENCE [LARGE SCALE GENOMIC DNA]</scope>
    <source>
        <strain evidence="3 4">JCM 12354</strain>
    </source>
</reference>
<proteinExistence type="predicted"/>
<feature type="domain" description="BD-FAE-like" evidence="2">
    <location>
        <begin position="81"/>
        <end position="266"/>
    </location>
</feature>
<dbReference type="Proteomes" id="UP000565711">
    <property type="component" value="Unassembled WGS sequence"/>
</dbReference>
<protein>
    <submittedName>
        <fullName evidence="3">Alpha/beta fold hydrolase</fullName>
    </submittedName>
</protein>
<organism evidence="3 4">
    <name type="scientific">Nocardia vermiculata</name>
    <dbReference type="NCBI Taxonomy" id="257274"/>
    <lineage>
        <taxon>Bacteria</taxon>
        <taxon>Bacillati</taxon>
        <taxon>Actinomycetota</taxon>
        <taxon>Actinomycetes</taxon>
        <taxon>Mycobacteriales</taxon>
        <taxon>Nocardiaceae</taxon>
        <taxon>Nocardia</taxon>
    </lineage>
</organism>
<name>A0A846XVF3_9NOCA</name>